<keyword evidence="1" id="KW-0732">Signal</keyword>
<proteinExistence type="predicted"/>
<evidence type="ECO:0000313" key="3">
    <source>
        <dbReference type="Proteomes" id="UP000032066"/>
    </source>
</evidence>
<dbReference type="EMBL" id="JXZB01000004">
    <property type="protein sequence ID" value="KIQ63924.1"/>
    <property type="molecule type" value="Genomic_DNA"/>
</dbReference>
<dbReference type="Proteomes" id="UP000032066">
    <property type="component" value="Unassembled WGS sequence"/>
</dbReference>
<dbReference type="Gene3D" id="2.40.10.10">
    <property type="entry name" value="Trypsin-like serine proteases"/>
    <property type="match status" value="2"/>
</dbReference>
<sequence length="235" mass="24506">MLLSLAVAVTGCTSAGPADNAIPTAHPAPADPVGDRIGPLFMDDTDGMRACTAAVVHSRGRNLLITAAHCAAPRGVPLDDLVFAPGYRDRRSPHGSWPVTEVVVDPRWGPEENEGYDVAFLTVGPLNGRQIEDVMGAYPLATGLGFGLEVTVTGYPNNAVSPITCAGRTTSRSNTQQRFDCAGFTDGTSGSPWVTEKGQVIGVIGGYQQGGNSPEVSYSVAFGDRLADLYRQAGG</sequence>
<dbReference type="InterPro" id="IPR018114">
    <property type="entry name" value="TRYPSIN_HIS"/>
</dbReference>
<keyword evidence="3" id="KW-1185">Reference proteome</keyword>
<reference evidence="2 3" key="1">
    <citation type="submission" date="2015-02" db="EMBL/GenBank/DDBJ databases">
        <title>Draft genome sequence of Kitasatospora griseola MF730-N6, a bafilomycin, terpentecin and satosporin producer.</title>
        <authorList>
            <person name="Arens J.C."/>
            <person name="Haltli B."/>
            <person name="Kerr R.G."/>
        </authorList>
    </citation>
    <scope>NUCLEOTIDE SEQUENCE [LARGE SCALE GENOMIC DNA]</scope>
    <source>
        <strain evidence="2 3">MF730-N6</strain>
    </source>
</reference>
<dbReference type="STRING" id="2064.TR51_22835"/>
<dbReference type="InterPro" id="IPR009003">
    <property type="entry name" value="Peptidase_S1_PA"/>
</dbReference>
<evidence type="ECO:0000256" key="1">
    <source>
        <dbReference type="ARBA" id="ARBA00022729"/>
    </source>
</evidence>
<dbReference type="PROSITE" id="PS00134">
    <property type="entry name" value="TRYPSIN_HIS"/>
    <property type="match status" value="1"/>
</dbReference>
<organism evidence="2 3">
    <name type="scientific">Kitasatospora griseola</name>
    <name type="common">Streptomyces griseolosporeus</name>
    <dbReference type="NCBI Taxonomy" id="2064"/>
    <lineage>
        <taxon>Bacteria</taxon>
        <taxon>Bacillati</taxon>
        <taxon>Actinomycetota</taxon>
        <taxon>Actinomycetes</taxon>
        <taxon>Kitasatosporales</taxon>
        <taxon>Streptomycetaceae</taxon>
        <taxon>Kitasatospora</taxon>
    </lineage>
</organism>
<protein>
    <recommendedName>
        <fullName evidence="4">Peptidase S1 domain-containing protein</fullName>
    </recommendedName>
</protein>
<name>A0A0D0PMY1_KITGR</name>
<dbReference type="InterPro" id="IPR043504">
    <property type="entry name" value="Peptidase_S1_PA_chymotrypsin"/>
</dbReference>
<gene>
    <name evidence="2" type="ORF">TR51_22835</name>
</gene>
<dbReference type="SUPFAM" id="SSF50494">
    <property type="entry name" value="Trypsin-like serine proteases"/>
    <property type="match status" value="1"/>
</dbReference>
<evidence type="ECO:0000313" key="2">
    <source>
        <dbReference type="EMBL" id="KIQ63924.1"/>
    </source>
</evidence>
<dbReference type="Pfam" id="PF13365">
    <property type="entry name" value="Trypsin_2"/>
    <property type="match status" value="1"/>
</dbReference>
<dbReference type="PANTHER" id="PTHR15462">
    <property type="entry name" value="SERINE PROTEASE"/>
    <property type="match status" value="1"/>
</dbReference>
<dbReference type="GO" id="GO:0004252">
    <property type="term" value="F:serine-type endopeptidase activity"/>
    <property type="evidence" value="ECO:0007669"/>
    <property type="project" value="InterPro"/>
</dbReference>
<accession>A0A0D0PMY1</accession>
<dbReference type="GO" id="GO:0006508">
    <property type="term" value="P:proteolysis"/>
    <property type="evidence" value="ECO:0007669"/>
    <property type="project" value="InterPro"/>
</dbReference>
<evidence type="ECO:0008006" key="4">
    <source>
        <dbReference type="Google" id="ProtNLM"/>
    </source>
</evidence>
<dbReference type="PATRIC" id="fig|2064.6.peg.4906"/>
<dbReference type="AlphaFoldDB" id="A0A0D0PMY1"/>
<dbReference type="PANTHER" id="PTHR15462:SF8">
    <property type="entry name" value="SERINE PROTEASE"/>
    <property type="match status" value="1"/>
</dbReference>
<dbReference type="InterPro" id="IPR050966">
    <property type="entry name" value="Glutamyl_endopeptidase"/>
</dbReference>
<comment type="caution">
    <text evidence="2">The sequence shown here is derived from an EMBL/GenBank/DDBJ whole genome shotgun (WGS) entry which is preliminary data.</text>
</comment>